<protein>
    <submittedName>
        <fullName evidence="7">Cyclin family protein</fullName>
    </submittedName>
</protein>
<dbReference type="InterPro" id="IPR013763">
    <property type="entry name" value="Cyclin-like_dom"/>
</dbReference>
<dbReference type="CDD" id="cd20588">
    <property type="entry name" value="CYCLIN_AcCycT_rpt2"/>
    <property type="match status" value="1"/>
</dbReference>
<dbReference type="Pfam" id="PF21797">
    <property type="entry name" value="CycT2-like_C"/>
    <property type="match status" value="1"/>
</dbReference>
<dbReference type="OrthoDB" id="10264655at2759"/>
<dbReference type="InterPro" id="IPR006671">
    <property type="entry name" value="Cyclin_N"/>
</dbReference>
<evidence type="ECO:0000313" key="8">
    <source>
        <dbReference type="Proteomes" id="UP000585474"/>
    </source>
</evidence>
<keyword evidence="5" id="KW-1133">Transmembrane helix</keyword>
<organism evidence="7 8">
    <name type="scientific">Actinidia rufa</name>
    <dbReference type="NCBI Taxonomy" id="165716"/>
    <lineage>
        <taxon>Eukaryota</taxon>
        <taxon>Viridiplantae</taxon>
        <taxon>Streptophyta</taxon>
        <taxon>Embryophyta</taxon>
        <taxon>Tracheophyta</taxon>
        <taxon>Spermatophyta</taxon>
        <taxon>Magnoliopsida</taxon>
        <taxon>eudicotyledons</taxon>
        <taxon>Gunneridae</taxon>
        <taxon>Pentapetalae</taxon>
        <taxon>asterids</taxon>
        <taxon>Ericales</taxon>
        <taxon>Actinidiaceae</taxon>
        <taxon>Actinidia</taxon>
    </lineage>
</organism>
<dbReference type="GO" id="GO:0051301">
    <property type="term" value="P:cell division"/>
    <property type="evidence" value="ECO:0007669"/>
    <property type="project" value="UniProtKB-KW"/>
</dbReference>
<dbReference type="Pfam" id="PF00134">
    <property type="entry name" value="Cyclin_N"/>
    <property type="match status" value="1"/>
</dbReference>
<evidence type="ECO:0000259" key="6">
    <source>
        <dbReference type="SMART" id="SM00385"/>
    </source>
</evidence>
<dbReference type="InterPro" id="IPR036915">
    <property type="entry name" value="Cyclin-like_sf"/>
</dbReference>
<comment type="caution">
    <text evidence="7">The sequence shown here is derived from an EMBL/GenBank/DDBJ whole genome shotgun (WGS) entry which is preliminary data.</text>
</comment>
<feature type="domain" description="Cyclin-like" evidence="6">
    <location>
        <begin position="217"/>
        <end position="305"/>
    </location>
</feature>
<name>A0A7J0GHX6_9ERIC</name>
<dbReference type="InterPro" id="IPR043198">
    <property type="entry name" value="Cyclin/Ssn8"/>
</dbReference>
<keyword evidence="3" id="KW-0195">Cyclin</keyword>
<dbReference type="GO" id="GO:0006357">
    <property type="term" value="P:regulation of transcription by RNA polymerase II"/>
    <property type="evidence" value="ECO:0007669"/>
    <property type="project" value="InterPro"/>
</dbReference>
<evidence type="ECO:0000256" key="5">
    <source>
        <dbReference type="SAM" id="Phobius"/>
    </source>
</evidence>
<dbReference type="GO" id="GO:0016538">
    <property type="term" value="F:cyclin-dependent protein serine/threonine kinase regulator activity"/>
    <property type="evidence" value="ECO:0007669"/>
    <property type="project" value="InterPro"/>
</dbReference>
<dbReference type="AlphaFoldDB" id="A0A7J0GHX6"/>
<keyword evidence="5" id="KW-0472">Membrane</keyword>
<dbReference type="EMBL" id="BJWL01000021">
    <property type="protein sequence ID" value="GFZ10354.1"/>
    <property type="molecule type" value="Genomic_DNA"/>
</dbReference>
<feature type="region of interest" description="Disordered" evidence="4">
    <location>
        <begin position="462"/>
        <end position="481"/>
    </location>
</feature>
<gene>
    <name evidence="7" type="ORF">Acr_21g0009530</name>
</gene>
<keyword evidence="8" id="KW-1185">Reference proteome</keyword>
<evidence type="ECO:0000256" key="2">
    <source>
        <dbReference type="ARBA" id="ARBA00023306"/>
    </source>
</evidence>
<accession>A0A7J0GHX6</accession>
<dbReference type="SMART" id="SM00385">
    <property type="entry name" value="CYCLIN"/>
    <property type="match status" value="2"/>
</dbReference>
<evidence type="ECO:0000256" key="1">
    <source>
        <dbReference type="ARBA" id="ARBA00022618"/>
    </source>
</evidence>
<keyword evidence="2" id="KW-0131">Cell cycle</keyword>
<reference evidence="7 8" key="1">
    <citation type="submission" date="2019-07" db="EMBL/GenBank/DDBJ databases">
        <title>De Novo Assembly of kiwifruit Actinidia rufa.</title>
        <authorList>
            <person name="Sugita-Konishi S."/>
            <person name="Sato K."/>
            <person name="Mori E."/>
            <person name="Abe Y."/>
            <person name="Kisaki G."/>
            <person name="Hamano K."/>
            <person name="Suezawa K."/>
            <person name="Otani M."/>
            <person name="Fukuda T."/>
            <person name="Manabe T."/>
            <person name="Gomi K."/>
            <person name="Tabuchi M."/>
            <person name="Akimitsu K."/>
            <person name="Kataoka I."/>
        </authorList>
    </citation>
    <scope>NUCLEOTIDE SEQUENCE [LARGE SCALE GENOMIC DNA]</scope>
    <source>
        <strain evidence="8">cv. Fuchu</strain>
    </source>
</reference>
<dbReference type="PANTHER" id="PTHR10026">
    <property type="entry name" value="CYCLIN"/>
    <property type="match status" value="1"/>
</dbReference>
<dbReference type="Gene3D" id="1.10.472.10">
    <property type="entry name" value="Cyclin-like"/>
    <property type="match status" value="2"/>
</dbReference>
<comment type="similarity">
    <text evidence="3">Belongs to the cyclin family.</text>
</comment>
<evidence type="ECO:0000313" key="7">
    <source>
        <dbReference type="EMBL" id="GFZ10354.1"/>
    </source>
</evidence>
<evidence type="ECO:0000256" key="4">
    <source>
        <dbReference type="SAM" id="MobiDB-lite"/>
    </source>
</evidence>
<keyword evidence="1" id="KW-0132">Cell division</keyword>
<proteinExistence type="inferred from homology"/>
<dbReference type="SUPFAM" id="SSF47954">
    <property type="entry name" value="Cyclin-like"/>
    <property type="match status" value="2"/>
</dbReference>
<sequence>MERILPGNRSQDTNTRETPSVYMPIEPQCLTRKWYFSRKEIEDHSPSRNDGIEYEQEAELRKLYCSFLQELGMELNVYCHWYHSRVDSCLYNATADNSNCHDAVPPIFTCVNLMQRMIGSMILVSMSICMLLSTMVHILQTIAIVSMFLACKAEETPRRLSDVAVVAYKLVYRWDPSASKRIKQRDVYDKQKELILVGERLLLSTVAFDLNIEHPYKPLVAALKRLEIANKELVKVAWNFVNDWLRTTLCLQYKPHYIAAGSIFLAAKLQKVKLPTEKGRVWWMQFDVSPKQLEEIVQQMRGLLEKNHKQSVSPMHKKVTESKSAVAKAMASASQSAIASGSAVSQFMSHGDTVDAVRCVKSTTSNSPQSCIMSSSNIADYTGSGAVVDGGRLVKSAIPSSPQSCIVSSSYVAQDSGHGSMVIDVGLVKSSISKCSENEASNDICRQTSDCGSATSVVEDCDGGPKAGASDRNSSSRIVSVKDGDSKIDVDRIREALKRKRRDTIVNMNIVKAMDDEIDSEAWIEKELENGIELETASGNKRRRF</sequence>
<evidence type="ECO:0000256" key="3">
    <source>
        <dbReference type="RuleBase" id="RU000383"/>
    </source>
</evidence>
<feature type="transmembrane region" description="Helical" evidence="5">
    <location>
        <begin position="122"/>
        <end position="149"/>
    </location>
</feature>
<keyword evidence="5" id="KW-0812">Transmembrane</keyword>
<dbReference type="Proteomes" id="UP000585474">
    <property type="component" value="Unassembled WGS sequence"/>
</dbReference>
<feature type="domain" description="Cyclin-like" evidence="6">
    <location>
        <begin position="112"/>
        <end position="204"/>
    </location>
</feature>